<dbReference type="Proteomes" id="UP000053097">
    <property type="component" value="Unassembled WGS sequence"/>
</dbReference>
<protein>
    <submittedName>
        <fullName evidence="1">Uncharacterized protein</fullName>
    </submittedName>
</protein>
<reference evidence="1 2" key="1">
    <citation type="journal article" date="2014" name="Curr. Biol.">
        <title>The genome of the clonal raider ant Cerapachys biroi.</title>
        <authorList>
            <person name="Oxley P.R."/>
            <person name="Ji L."/>
            <person name="Fetter-Pruneda I."/>
            <person name="McKenzie S.K."/>
            <person name="Li C."/>
            <person name="Hu H."/>
            <person name="Zhang G."/>
            <person name="Kronauer D.J."/>
        </authorList>
    </citation>
    <scope>NUCLEOTIDE SEQUENCE [LARGE SCALE GENOMIC DNA]</scope>
</reference>
<gene>
    <name evidence="1" type="ORF">X777_06864</name>
</gene>
<dbReference type="EMBL" id="KK107272">
    <property type="protein sequence ID" value="EZA53800.1"/>
    <property type="molecule type" value="Genomic_DNA"/>
</dbReference>
<sequence>ATSSVKAFTAWYTISNLIAKNSKPFCEGKFVNKCLIAVVESFGNSLTLEEAASIPLNDKTVKLRIDDSISSSLESVKCDELKFFSKIGEEKEEAEKLLKGIALQGGVEKVIRIRTEREEWGDMILVTLGSIEERNKIMEGKRKLKGSNIWIEEDLSWEERRERWVMRKIAMEEERKGNRVWRGNRKIRINEEWWWWDEELKG</sequence>
<organism evidence="1 2">
    <name type="scientific">Ooceraea biroi</name>
    <name type="common">Clonal raider ant</name>
    <name type="synonym">Cerapachys biroi</name>
    <dbReference type="NCBI Taxonomy" id="2015173"/>
    <lineage>
        <taxon>Eukaryota</taxon>
        <taxon>Metazoa</taxon>
        <taxon>Ecdysozoa</taxon>
        <taxon>Arthropoda</taxon>
        <taxon>Hexapoda</taxon>
        <taxon>Insecta</taxon>
        <taxon>Pterygota</taxon>
        <taxon>Neoptera</taxon>
        <taxon>Endopterygota</taxon>
        <taxon>Hymenoptera</taxon>
        <taxon>Apocrita</taxon>
        <taxon>Aculeata</taxon>
        <taxon>Formicoidea</taxon>
        <taxon>Formicidae</taxon>
        <taxon>Dorylinae</taxon>
        <taxon>Ooceraea</taxon>
    </lineage>
</organism>
<dbReference type="OrthoDB" id="7701213at2759"/>
<feature type="non-terminal residue" evidence="1">
    <location>
        <position position="1"/>
    </location>
</feature>
<evidence type="ECO:0000313" key="2">
    <source>
        <dbReference type="Proteomes" id="UP000053097"/>
    </source>
</evidence>
<proteinExistence type="predicted"/>
<keyword evidence="2" id="KW-1185">Reference proteome</keyword>
<evidence type="ECO:0000313" key="1">
    <source>
        <dbReference type="EMBL" id="EZA53800.1"/>
    </source>
</evidence>
<accession>A0A026WCJ9</accession>
<name>A0A026WCJ9_OOCBI</name>
<dbReference type="AlphaFoldDB" id="A0A026WCJ9"/>